<dbReference type="EMBL" id="JBHUON010000006">
    <property type="protein sequence ID" value="MFD2864535.1"/>
    <property type="molecule type" value="Genomic_DNA"/>
</dbReference>
<dbReference type="Gene3D" id="3.90.1140.10">
    <property type="entry name" value="Cyclic phosphodiesterase"/>
    <property type="match status" value="1"/>
</dbReference>
<keyword evidence="2" id="KW-1185">Reference proteome</keyword>
<organism evidence="1 2">
    <name type="scientific">Mucilaginibacter antarcticus</name>
    <dbReference type="NCBI Taxonomy" id="1855725"/>
    <lineage>
        <taxon>Bacteria</taxon>
        <taxon>Pseudomonadati</taxon>
        <taxon>Bacteroidota</taxon>
        <taxon>Sphingobacteriia</taxon>
        <taxon>Sphingobacteriales</taxon>
        <taxon>Sphingobacteriaceae</taxon>
        <taxon>Mucilaginibacter</taxon>
    </lineage>
</organism>
<accession>A0ABW5XLD4</accession>
<gene>
    <name evidence="1" type="ORF">ACFSYC_07510</name>
</gene>
<evidence type="ECO:0000313" key="1">
    <source>
        <dbReference type="EMBL" id="MFD2864535.1"/>
    </source>
</evidence>
<evidence type="ECO:0000313" key="2">
    <source>
        <dbReference type="Proteomes" id="UP001597601"/>
    </source>
</evidence>
<reference evidence="2" key="1">
    <citation type="journal article" date="2019" name="Int. J. Syst. Evol. Microbiol.">
        <title>The Global Catalogue of Microorganisms (GCM) 10K type strain sequencing project: providing services to taxonomists for standard genome sequencing and annotation.</title>
        <authorList>
            <consortium name="The Broad Institute Genomics Platform"/>
            <consortium name="The Broad Institute Genome Sequencing Center for Infectious Disease"/>
            <person name="Wu L."/>
            <person name="Ma J."/>
        </authorList>
    </citation>
    <scope>NUCLEOTIDE SEQUENCE [LARGE SCALE GENOMIC DNA]</scope>
    <source>
        <strain evidence="2">KCTC 52232</strain>
    </source>
</reference>
<proteinExistence type="predicted"/>
<dbReference type="RefSeq" id="WP_377125157.1">
    <property type="nucleotide sequence ID" value="NZ_JBHUON010000006.1"/>
</dbReference>
<sequence length="205" mass="23809">MKGYTDFFMLLSPPDKVKAAVRDYKIDASDIIGMYDSIGSVAHIAVQKMHRQRSFLTEPGILDFRRRLCLIPPVTLTINGFDHFNHGNDYRTIYARIVQSPETTHWFKMLKQHLKIKEFMVSNITICRNIPVADFDKLWPHFKSLEFNEAFTIDSLTVLQRETFASFATWQPYLQLPFEGRNAYSLAPTKPSLLKPVQQMQTSLF</sequence>
<dbReference type="InterPro" id="IPR009097">
    <property type="entry name" value="Cyclic_Pdiesterase"/>
</dbReference>
<dbReference type="Proteomes" id="UP001597601">
    <property type="component" value="Unassembled WGS sequence"/>
</dbReference>
<protein>
    <submittedName>
        <fullName evidence="1">2'-5' RNA ligase family protein</fullName>
    </submittedName>
</protein>
<dbReference type="SUPFAM" id="SSF55144">
    <property type="entry name" value="LigT-like"/>
    <property type="match status" value="1"/>
</dbReference>
<comment type="caution">
    <text evidence="1">The sequence shown here is derived from an EMBL/GenBank/DDBJ whole genome shotgun (WGS) entry which is preliminary data.</text>
</comment>
<name>A0ABW5XLD4_9SPHI</name>
<keyword evidence="1" id="KW-0436">Ligase</keyword>
<dbReference type="GO" id="GO:0016874">
    <property type="term" value="F:ligase activity"/>
    <property type="evidence" value="ECO:0007669"/>
    <property type="project" value="UniProtKB-KW"/>
</dbReference>